<dbReference type="SUPFAM" id="SSF52172">
    <property type="entry name" value="CheY-like"/>
    <property type="match status" value="1"/>
</dbReference>
<accession>U5QNV2</accession>
<dbReference type="InterPro" id="IPR000792">
    <property type="entry name" value="Tscrpt_reg_LuxR_C"/>
</dbReference>
<feature type="domain" description="Response regulatory" evidence="5">
    <location>
        <begin position="5"/>
        <end position="121"/>
    </location>
</feature>
<evidence type="ECO:0000259" key="4">
    <source>
        <dbReference type="PROSITE" id="PS50043"/>
    </source>
</evidence>
<dbReference type="CDD" id="cd17535">
    <property type="entry name" value="REC_NarL-like"/>
    <property type="match status" value="1"/>
</dbReference>
<dbReference type="RefSeq" id="WP_023175939.1">
    <property type="nucleotide sequence ID" value="NC_022600.1"/>
</dbReference>
<dbReference type="SMART" id="SM00421">
    <property type="entry name" value="HTH_LUXR"/>
    <property type="match status" value="1"/>
</dbReference>
<dbReference type="GO" id="GO:0000160">
    <property type="term" value="P:phosphorelay signal transduction system"/>
    <property type="evidence" value="ECO:0007669"/>
    <property type="project" value="InterPro"/>
</dbReference>
<dbReference type="eggNOG" id="COG2197">
    <property type="taxonomic scope" value="Bacteria"/>
</dbReference>
<evidence type="ECO:0000313" key="6">
    <source>
        <dbReference type="EMBL" id="AGY60568.1"/>
    </source>
</evidence>
<dbReference type="Pfam" id="PF00196">
    <property type="entry name" value="GerE"/>
    <property type="match status" value="1"/>
</dbReference>
<proteinExistence type="predicted"/>
<evidence type="ECO:0000259" key="5">
    <source>
        <dbReference type="PROSITE" id="PS50110"/>
    </source>
</evidence>
<dbReference type="PANTHER" id="PTHR43214:SF43">
    <property type="entry name" value="TWO-COMPONENT RESPONSE REGULATOR"/>
    <property type="match status" value="1"/>
</dbReference>
<dbReference type="HOGENOM" id="CLU_000445_90_10_3"/>
<feature type="modified residue" description="4-aspartylphosphate" evidence="3">
    <location>
        <position position="56"/>
    </location>
</feature>
<dbReference type="CDD" id="cd06170">
    <property type="entry name" value="LuxR_C_like"/>
    <property type="match status" value="1"/>
</dbReference>
<dbReference type="InterPro" id="IPR011006">
    <property type="entry name" value="CheY-like_superfamily"/>
</dbReference>
<dbReference type="InterPro" id="IPR001789">
    <property type="entry name" value="Sig_transdc_resp-reg_receiver"/>
</dbReference>
<dbReference type="InterPro" id="IPR058245">
    <property type="entry name" value="NreC/VraR/RcsB-like_REC"/>
</dbReference>
<dbReference type="STRING" id="1183438.GKIL_4322"/>
<dbReference type="KEGG" id="glj:GKIL_4322"/>
<dbReference type="Proteomes" id="UP000017396">
    <property type="component" value="Chromosome"/>
</dbReference>
<dbReference type="Pfam" id="PF00072">
    <property type="entry name" value="Response_reg"/>
    <property type="match status" value="1"/>
</dbReference>
<keyword evidence="7" id="KW-1185">Reference proteome</keyword>
<feature type="domain" description="HTH luxR-type" evidence="4">
    <location>
        <begin position="136"/>
        <end position="201"/>
    </location>
</feature>
<dbReference type="SMART" id="SM00448">
    <property type="entry name" value="REC"/>
    <property type="match status" value="1"/>
</dbReference>
<dbReference type="PRINTS" id="PR00038">
    <property type="entry name" value="HTHLUXR"/>
</dbReference>
<evidence type="ECO:0000313" key="7">
    <source>
        <dbReference type="Proteomes" id="UP000017396"/>
    </source>
</evidence>
<evidence type="ECO:0000256" key="2">
    <source>
        <dbReference type="ARBA" id="ARBA00023125"/>
    </source>
</evidence>
<dbReference type="Gene3D" id="3.40.50.2300">
    <property type="match status" value="1"/>
</dbReference>
<organism evidence="6 7">
    <name type="scientific">Gloeobacter kilaueensis (strain ATCC BAA-2537 / CCAP 1431/1 / ULC 316 / JS1)</name>
    <dbReference type="NCBI Taxonomy" id="1183438"/>
    <lineage>
        <taxon>Bacteria</taxon>
        <taxon>Bacillati</taxon>
        <taxon>Cyanobacteriota</taxon>
        <taxon>Cyanophyceae</taxon>
        <taxon>Gloeobacterales</taxon>
        <taxon>Gloeobacteraceae</taxon>
        <taxon>Gloeobacter</taxon>
    </lineage>
</organism>
<evidence type="ECO:0000256" key="3">
    <source>
        <dbReference type="PROSITE-ProRule" id="PRU00169"/>
    </source>
</evidence>
<keyword evidence="2 6" id="KW-0238">DNA-binding</keyword>
<dbReference type="OrthoDB" id="509129at2"/>
<keyword evidence="1 3" id="KW-0597">Phosphoprotein</keyword>
<dbReference type="InterPro" id="IPR016032">
    <property type="entry name" value="Sig_transdc_resp-reg_C-effctor"/>
</dbReference>
<name>U5QNV2_GLOK1</name>
<dbReference type="SUPFAM" id="SSF46894">
    <property type="entry name" value="C-terminal effector domain of the bipartite response regulators"/>
    <property type="match status" value="1"/>
</dbReference>
<dbReference type="PROSITE" id="PS50110">
    <property type="entry name" value="RESPONSE_REGULATORY"/>
    <property type="match status" value="1"/>
</dbReference>
<dbReference type="GO" id="GO:0006355">
    <property type="term" value="P:regulation of DNA-templated transcription"/>
    <property type="evidence" value="ECO:0007669"/>
    <property type="project" value="InterPro"/>
</dbReference>
<evidence type="ECO:0000256" key="1">
    <source>
        <dbReference type="ARBA" id="ARBA00022553"/>
    </source>
</evidence>
<reference evidence="6 7" key="1">
    <citation type="journal article" date="2013" name="PLoS ONE">
        <title>Cultivation and Complete Genome Sequencing of Gloeobacter kilaueensis sp. nov., from a Lava Cave in Kilauea Caldera, Hawai'i.</title>
        <authorList>
            <person name="Saw J.H."/>
            <person name="Schatz M."/>
            <person name="Brown M.V."/>
            <person name="Kunkel D.D."/>
            <person name="Foster J.S."/>
            <person name="Shick H."/>
            <person name="Christensen S."/>
            <person name="Hou S."/>
            <person name="Wan X."/>
            <person name="Donachie S.P."/>
        </authorList>
    </citation>
    <scope>NUCLEOTIDE SEQUENCE [LARGE SCALE GENOMIC DNA]</scope>
    <source>
        <strain evidence="7">JS</strain>
    </source>
</reference>
<dbReference type="InterPro" id="IPR039420">
    <property type="entry name" value="WalR-like"/>
</dbReference>
<dbReference type="PROSITE" id="PS50043">
    <property type="entry name" value="HTH_LUXR_2"/>
    <property type="match status" value="1"/>
</dbReference>
<dbReference type="PANTHER" id="PTHR43214">
    <property type="entry name" value="TWO-COMPONENT RESPONSE REGULATOR"/>
    <property type="match status" value="1"/>
</dbReference>
<protein>
    <submittedName>
        <fullName evidence="6">DNA-binding response regulator</fullName>
    </submittedName>
</protein>
<sequence>MDRIRILCVEDMALIRSTLITFIERDTRMLVVAQAENGREAIEMALLHQPDVILMDLRMPVMDGIEATIAIRHKWPEARILLLTVIGGVDDIDRALKAGARGYLLKGCQPHELHAALLAIHEGKEHISPEVALKLADQRPLTLTDREHEVLKLLAANHSVDKMAEALCCSESTIRFHRVNLFRKLGVGDRAAAVAEAAKRGLIYFEP</sequence>
<dbReference type="AlphaFoldDB" id="U5QNV2"/>
<dbReference type="EMBL" id="CP003587">
    <property type="protein sequence ID" value="AGY60568.1"/>
    <property type="molecule type" value="Genomic_DNA"/>
</dbReference>
<gene>
    <name evidence="6" type="ORF">GKIL_4322</name>
</gene>
<dbReference type="GO" id="GO:0003677">
    <property type="term" value="F:DNA binding"/>
    <property type="evidence" value="ECO:0007669"/>
    <property type="project" value="UniProtKB-KW"/>
</dbReference>